<name>A0A6A5QG66_AMPQU</name>
<dbReference type="CDD" id="cd09870">
    <property type="entry name" value="PIN_YEN1"/>
    <property type="match status" value="1"/>
</dbReference>
<keyword evidence="3" id="KW-1185">Reference proteome</keyword>
<proteinExistence type="predicted"/>
<dbReference type="GO" id="GO:0006281">
    <property type="term" value="P:DNA repair"/>
    <property type="evidence" value="ECO:0007669"/>
    <property type="project" value="UniProtKB-ARBA"/>
</dbReference>
<dbReference type="EMBL" id="ML979137">
    <property type="protein sequence ID" value="KAF1914389.1"/>
    <property type="molecule type" value="Genomic_DNA"/>
</dbReference>
<protein>
    <submittedName>
        <fullName evidence="2">PIN domain-like protein</fullName>
    </submittedName>
</protein>
<reference evidence="2" key="1">
    <citation type="journal article" date="2020" name="Stud. Mycol.">
        <title>101 Dothideomycetes genomes: a test case for predicting lifestyles and emergence of pathogens.</title>
        <authorList>
            <person name="Haridas S."/>
            <person name="Albert R."/>
            <person name="Binder M."/>
            <person name="Bloem J."/>
            <person name="Labutti K."/>
            <person name="Salamov A."/>
            <person name="Andreopoulos B."/>
            <person name="Baker S."/>
            <person name="Barry K."/>
            <person name="Bills G."/>
            <person name="Bluhm B."/>
            <person name="Cannon C."/>
            <person name="Castanera R."/>
            <person name="Culley D."/>
            <person name="Daum C."/>
            <person name="Ezra D."/>
            <person name="Gonzalez J."/>
            <person name="Henrissat B."/>
            <person name="Kuo A."/>
            <person name="Liang C."/>
            <person name="Lipzen A."/>
            <person name="Lutzoni F."/>
            <person name="Magnuson J."/>
            <person name="Mondo S."/>
            <person name="Nolan M."/>
            <person name="Ohm R."/>
            <person name="Pangilinan J."/>
            <person name="Park H.-J."/>
            <person name="Ramirez L."/>
            <person name="Alfaro M."/>
            <person name="Sun H."/>
            <person name="Tritt A."/>
            <person name="Yoshinaga Y."/>
            <person name="Zwiers L.-H."/>
            <person name="Turgeon B."/>
            <person name="Goodwin S."/>
            <person name="Spatafora J."/>
            <person name="Crous P."/>
            <person name="Grigoriev I."/>
        </authorList>
    </citation>
    <scope>NUCLEOTIDE SEQUENCE</scope>
    <source>
        <strain evidence="2">HMLAC05119</strain>
    </source>
</reference>
<dbReference type="Proteomes" id="UP000800096">
    <property type="component" value="Unassembled WGS sequence"/>
</dbReference>
<dbReference type="OrthoDB" id="2959108at2759"/>
<dbReference type="PANTHER" id="PTHR11081">
    <property type="entry name" value="FLAP ENDONUCLEASE FAMILY MEMBER"/>
    <property type="match status" value="1"/>
</dbReference>
<dbReference type="PRINTS" id="PR00853">
    <property type="entry name" value="XPGRADSUPER"/>
</dbReference>
<accession>A0A6A5QG66</accession>
<dbReference type="InterPro" id="IPR006086">
    <property type="entry name" value="XPG-I_dom"/>
</dbReference>
<dbReference type="PANTHER" id="PTHR11081:SF62">
    <property type="entry name" value="XPG-I DOMAIN-CONTAINING PROTEIN"/>
    <property type="match status" value="1"/>
</dbReference>
<dbReference type="SUPFAM" id="SSF88723">
    <property type="entry name" value="PIN domain-like"/>
    <property type="match status" value="1"/>
</dbReference>
<dbReference type="GO" id="GO:0017108">
    <property type="term" value="F:5'-flap endonuclease activity"/>
    <property type="evidence" value="ECO:0007669"/>
    <property type="project" value="TreeGrafter"/>
</dbReference>
<dbReference type="SUPFAM" id="SSF47807">
    <property type="entry name" value="5' to 3' exonuclease, C-terminal subdomain"/>
    <property type="match status" value="1"/>
</dbReference>
<sequence length="481" mass="54203">MGIPELRSTIEACEEIIPIAQLAEQHYRDKGRPLKIAIDEADWRFNNVSPQQVAAIRRSVPEANPVEKAMFYRICNLLTANVELVFVFDGPCVPAKHGRPAGGRKVSPKDRELLKETLKHFGIPAIDAPGEAEAECCHLAQLGIVDAVWSQDSDCLMFGCQLWLRDDRIPREAGYDNRNKGHTKKAAKTVRVVRADILSSKHRLRREGCVLFAMLAGGDYDRIGLARCGAATALKAAQSGLGVNLCNAKSQEDCDKWKTRVLLPFFKRENIQIVVPVAFPKFSTLQSYNRPNVLSDASVLENPELAQSSRRSINEVELLKVTSHRYNTWGKGYMDWVVPTLLTRTLADMDDYTSHELVHQIQLVQTRKKQGDNSMPLERKITFSPFSLTKLRQLVFEGLMPGYWCNKPKKSNEPKKPLFEPNYRVECEIPTYLLRKVVPPEILDLAPTVAKGESRKRKVDTQASNRGSKIARKNTITIDLT</sequence>
<dbReference type="Gene3D" id="3.40.50.1010">
    <property type="entry name" value="5'-nuclease"/>
    <property type="match status" value="2"/>
</dbReference>
<organism evidence="2 3">
    <name type="scientific">Ampelomyces quisqualis</name>
    <name type="common">Powdery mildew agent</name>
    <dbReference type="NCBI Taxonomy" id="50730"/>
    <lineage>
        <taxon>Eukaryota</taxon>
        <taxon>Fungi</taxon>
        <taxon>Dikarya</taxon>
        <taxon>Ascomycota</taxon>
        <taxon>Pezizomycotina</taxon>
        <taxon>Dothideomycetes</taxon>
        <taxon>Pleosporomycetidae</taxon>
        <taxon>Pleosporales</taxon>
        <taxon>Pleosporineae</taxon>
        <taxon>Phaeosphaeriaceae</taxon>
        <taxon>Ampelomyces</taxon>
    </lineage>
</organism>
<dbReference type="InterPro" id="IPR036279">
    <property type="entry name" value="5-3_exonuclease_C_sf"/>
</dbReference>
<dbReference type="SMART" id="SM00484">
    <property type="entry name" value="XPGI"/>
    <property type="match status" value="1"/>
</dbReference>
<dbReference type="InterPro" id="IPR029060">
    <property type="entry name" value="PIN-like_dom_sf"/>
</dbReference>
<dbReference type="AlphaFoldDB" id="A0A6A5QG66"/>
<evidence type="ECO:0000259" key="1">
    <source>
        <dbReference type="SMART" id="SM00484"/>
    </source>
</evidence>
<feature type="domain" description="XPG-I" evidence="1">
    <location>
        <begin position="119"/>
        <end position="192"/>
    </location>
</feature>
<gene>
    <name evidence="2" type="ORF">BDU57DRAFT_549573</name>
</gene>
<evidence type="ECO:0000313" key="2">
    <source>
        <dbReference type="EMBL" id="KAF1914389.1"/>
    </source>
</evidence>
<dbReference type="Pfam" id="PF00867">
    <property type="entry name" value="XPG_I"/>
    <property type="match status" value="1"/>
</dbReference>
<dbReference type="InterPro" id="IPR006084">
    <property type="entry name" value="XPG/Rad2"/>
</dbReference>
<evidence type="ECO:0000313" key="3">
    <source>
        <dbReference type="Proteomes" id="UP000800096"/>
    </source>
</evidence>